<dbReference type="eggNOG" id="ENOG5030K2I">
    <property type="taxonomic scope" value="Bacteria"/>
</dbReference>
<dbReference type="InterPro" id="IPR013229">
    <property type="entry name" value="PEGA"/>
</dbReference>
<gene>
    <name evidence="3" type="ordered locus">Trebr_2185</name>
</gene>
<sequence>MKSKVFVSVAAVVTAVLLGTGCVSGTNVRFVSDVPGAQVYVDGELVGTTPTAVKLSNAVWESPDVLIVKEGYKDTYTELKKEVKPVNLVCGLLLWWPSLLYVYGPKQNQSYVLTPSAQ</sequence>
<evidence type="ECO:0000313" key="4">
    <source>
        <dbReference type="Proteomes" id="UP000006546"/>
    </source>
</evidence>
<evidence type="ECO:0000256" key="1">
    <source>
        <dbReference type="SAM" id="SignalP"/>
    </source>
</evidence>
<dbReference type="Pfam" id="PF08308">
    <property type="entry name" value="PEGA"/>
    <property type="match status" value="1"/>
</dbReference>
<proteinExistence type="predicted"/>
<dbReference type="HOGENOM" id="CLU_2037033_0_0_12"/>
<protein>
    <recommendedName>
        <fullName evidence="2">PEGA domain-containing protein</fullName>
    </recommendedName>
</protein>
<dbReference type="STRING" id="906968.Trebr_2185"/>
<accession>F4LL23</accession>
<keyword evidence="1" id="KW-0732">Signal</keyword>
<dbReference type="PROSITE" id="PS51257">
    <property type="entry name" value="PROKAR_LIPOPROTEIN"/>
    <property type="match status" value="1"/>
</dbReference>
<dbReference type="OrthoDB" id="361767at2"/>
<dbReference type="EMBL" id="CP002696">
    <property type="protein sequence ID" value="AEE17597.1"/>
    <property type="molecule type" value="Genomic_DNA"/>
</dbReference>
<dbReference type="AlphaFoldDB" id="F4LL23"/>
<organism evidence="3 4">
    <name type="scientific">Treponema brennaborense (strain DSM 12168 / CIP 105900 / DD5/3)</name>
    <dbReference type="NCBI Taxonomy" id="906968"/>
    <lineage>
        <taxon>Bacteria</taxon>
        <taxon>Pseudomonadati</taxon>
        <taxon>Spirochaetota</taxon>
        <taxon>Spirochaetia</taxon>
        <taxon>Spirochaetales</taxon>
        <taxon>Treponemataceae</taxon>
        <taxon>Treponema</taxon>
    </lineage>
</organism>
<feature type="signal peptide" evidence="1">
    <location>
        <begin position="1"/>
        <end position="25"/>
    </location>
</feature>
<keyword evidence="4" id="KW-1185">Reference proteome</keyword>
<feature type="domain" description="PEGA" evidence="2">
    <location>
        <begin position="28"/>
        <end position="78"/>
    </location>
</feature>
<dbReference type="KEGG" id="tbe:Trebr_2185"/>
<dbReference type="RefSeq" id="WP_013759299.1">
    <property type="nucleotide sequence ID" value="NC_015500.1"/>
</dbReference>
<evidence type="ECO:0000259" key="2">
    <source>
        <dbReference type="Pfam" id="PF08308"/>
    </source>
</evidence>
<name>F4LL23_TREBD</name>
<evidence type="ECO:0000313" key="3">
    <source>
        <dbReference type="EMBL" id="AEE17597.1"/>
    </source>
</evidence>
<feature type="chain" id="PRO_5003317760" description="PEGA domain-containing protein" evidence="1">
    <location>
        <begin position="26"/>
        <end position="118"/>
    </location>
</feature>
<reference evidence="4" key="1">
    <citation type="submission" date="2011-04" db="EMBL/GenBank/DDBJ databases">
        <title>The complete genome of Treponema brennaborense DSM 12168.</title>
        <authorList>
            <person name="Lucas S."/>
            <person name="Han J."/>
            <person name="Lapidus A."/>
            <person name="Bruce D."/>
            <person name="Goodwin L."/>
            <person name="Pitluck S."/>
            <person name="Peters L."/>
            <person name="Kyrpides N."/>
            <person name="Mavromatis K."/>
            <person name="Ivanova N."/>
            <person name="Mikhailova N."/>
            <person name="Pagani I."/>
            <person name="Teshima H."/>
            <person name="Detter J.C."/>
            <person name="Tapia R."/>
            <person name="Han C."/>
            <person name="Land M."/>
            <person name="Hauser L."/>
            <person name="Markowitz V."/>
            <person name="Cheng J.-F."/>
            <person name="Hugenholtz P."/>
            <person name="Woyke T."/>
            <person name="Wu D."/>
            <person name="Gronow S."/>
            <person name="Wellnitz S."/>
            <person name="Brambilla E."/>
            <person name="Klenk H.-P."/>
            <person name="Eisen J.A."/>
        </authorList>
    </citation>
    <scope>NUCLEOTIDE SEQUENCE [LARGE SCALE GENOMIC DNA]</scope>
    <source>
        <strain evidence="4">DSM 12168 / CIP 105900 / DD5/3</strain>
    </source>
</reference>
<dbReference type="Proteomes" id="UP000006546">
    <property type="component" value="Chromosome"/>
</dbReference>